<keyword evidence="2" id="KW-1003">Cell membrane</keyword>
<evidence type="ECO:0000256" key="1">
    <source>
        <dbReference type="ARBA" id="ARBA00004236"/>
    </source>
</evidence>
<dbReference type="AlphaFoldDB" id="A0A316DLM7"/>
<dbReference type="Pfam" id="PF06977">
    <property type="entry name" value="SdiA-regulated"/>
    <property type="match status" value="1"/>
</dbReference>
<name>A0A316DLM7_9FLAO</name>
<dbReference type="RefSeq" id="WP_109682288.1">
    <property type="nucleotide sequence ID" value="NZ_QGGP01000003.1"/>
</dbReference>
<evidence type="ECO:0000313" key="4">
    <source>
        <dbReference type="EMBL" id="PWK19034.1"/>
    </source>
</evidence>
<dbReference type="PROSITE" id="PS51257">
    <property type="entry name" value="PROKAR_LIPOPROTEIN"/>
    <property type="match status" value="1"/>
</dbReference>
<dbReference type="EMBL" id="QGGP01000003">
    <property type="protein sequence ID" value="PWK19034.1"/>
    <property type="molecule type" value="Genomic_DNA"/>
</dbReference>
<comment type="subcellular location">
    <subcellularLocation>
        <location evidence="1">Cell membrane</location>
    </subcellularLocation>
</comment>
<dbReference type="Proteomes" id="UP000245430">
    <property type="component" value="Unassembled WGS sequence"/>
</dbReference>
<comment type="caution">
    <text evidence="4">The sequence shown here is derived from an EMBL/GenBank/DDBJ whole genome shotgun (WGS) entry which is preliminary data.</text>
</comment>
<evidence type="ECO:0000256" key="2">
    <source>
        <dbReference type="ARBA" id="ARBA00022475"/>
    </source>
</evidence>
<sequence>MKFLPLCTLALILTLTSCKSDGLNTIASLPLSLKEVSAAEKTPFSNLIWMIEDSRNNNTLFGLNESGEVIKELHITNVVNNDWEDLTSDSIGNIYIGDFGNNKKERTSYYIYKVKKPNENSHNTTAEKITFRLPVKMKQENFEAFFIYNNHFYIFNKENKKGRMYKVPNLIGEHEAELVTEFRLNDKNNKITSADISDDGKTVVLLNKDKMWKISNFEGDDFFNGTIESIDFNHLTQKEGICFKDKQTIYITDERIGIIGGKIYTFNLSN</sequence>
<reference evidence="4 5" key="1">
    <citation type="submission" date="2018-05" db="EMBL/GenBank/DDBJ databases">
        <title>Genomic Encyclopedia of Archaeal and Bacterial Type Strains, Phase II (KMG-II): from individual species to whole genera.</title>
        <authorList>
            <person name="Goeker M."/>
        </authorList>
    </citation>
    <scope>NUCLEOTIDE SEQUENCE [LARGE SCALE GENOMIC DNA]</scope>
    <source>
        <strain evidence="4 5">DSM 22637</strain>
    </source>
</reference>
<dbReference type="SUPFAM" id="SSF101898">
    <property type="entry name" value="NHL repeat"/>
    <property type="match status" value="1"/>
</dbReference>
<evidence type="ECO:0000313" key="5">
    <source>
        <dbReference type="Proteomes" id="UP000245430"/>
    </source>
</evidence>
<proteinExistence type="predicted"/>
<evidence type="ECO:0000256" key="3">
    <source>
        <dbReference type="ARBA" id="ARBA00023136"/>
    </source>
</evidence>
<gene>
    <name evidence="4" type="ORF">LX78_01512</name>
</gene>
<dbReference type="GO" id="GO:0005886">
    <property type="term" value="C:plasma membrane"/>
    <property type="evidence" value="ECO:0007669"/>
    <property type="project" value="UniProtKB-SubCell"/>
</dbReference>
<accession>A0A316DLM7</accession>
<dbReference type="OrthoDB" id="5599486at2"/>
<evidence type="ECO:0008006" key="6">
    <source>
        <dbReference type="Google" id="ProtNLM"/>
    </source>
</evidence>
<keyword evidence="3" id="KW-0472">Membrane</keyword>
<keyword evidence="5" id="KW-1185">Reference proteome</keyword>
<dbReference type="InterPro" id="IPR009722">
    <property type="entry name" value="YjiK/CarP"/>
</dbReference>
<organism evidence="4 5">
    <name type="scientific">Xanthomarina spongicola</name>
    <dbReference type="NCBI Taxonomy" id="570520"/>
    <lineage>
        <taxon>Bacteria</taxon>
        <taxon>Pseudomonadati</taxon>
        <taxon>Bacteroidota</taxon>
        <taxon>Flavobacteriia</taxon>
        <taxon>Flavobacteriales</taxon>
        <taxon>Flavobacteriaceae</taxon>
        <taxon>Xanthomarina</taxon>
    </lineage>
</organism>
<protein>
    <recommendedName>
        <fullName evidence="6">SdiA-regulated protein</fullName>
    </recommendedName>
</protein>